<dbReference type="InterPro" id="IPR036779">
    <property type="entry name" value="LysM_dom_sf"/>
</dbReference>
<evidence type="ECO:0000313" key="3">
    <source>
        <dbReference type="Proteomes" id="UP001519921"/>
    </source>
</evidence>
<dbReference type="PANTHER" id="PTHR33734">
    <property type="entry name" value="LYSM DOMAIN-CONTAINING GPI-ANCHORED PROTEIN 2"/>
    <property type="match status" value="1"/>
</dbReference>
<name>A0ABS7AUK9_9CLOT</name>
<reference evidence="2 3" key="1">
    <citation type="submission" date="2021-07" db="EMBL/GenBank/DDBJ databases">
        <title>Clostridium weizhouense sp. nov., an anaerobic bacterium isolated from activated sludge of Petroleum wastewater.</title>
        <authorList>
            <person name="Li Q."/>
        </authorList>
    </citation>
    <scope>NUCLEOTIDE SEQUENCE [LARGE SCALE GENOMIC DNA]</scope>
    <source>
        <strain evidence="2 3">YB-6</strain>
    </source>
</reference>
<evidence type="ECO:0000313" key="2">
    <source>
        <dbReference type="EMBL" id="MBW6411526.1"/>
    </source>
</evidence>
<gene>
    <name evidence="2" type="ORF">KYD98_15680</name>
</gene>
<comment type="caution">
    <text evidence="2">The sequence shown here is derived from an EMBL/GenBank/DDBJ whole genome shotgun (WGS) entry which is preliminary data.</text>
</comment>
<dbReference type="Pfam" id="PF25309">
    <property type="entry name" value="ELLD"/>
    <property type="match status" value="1"/>
</dbReference>
<dbReference type="SUPFAM" id="SSF54106">
    <property type="entry name" value="LysM domain"/>
    <property type="match status" value="2"/>
</dbReference>
<dbReference type="InterPro" id="IPR018392">
    <property type="entry name" value="LysM"/>
</dbReference>
<dbReference type="PANTHER" id="PTHR33734:SF22">
    <property type="entry name" value="MEMBRANE-BOUND LYTIC MUREIN TRANSGLYCOSYLASE D"/>
    <property type="match status" value="1"/>
</dbReference>
<dbReference type="Proteomes" id="UP001519921">
    <property type="component" value="Unassembled WGS sequence"/>
</dbReference>
<dbReference type="CDD" id="cd00118">
    <property type="entry name" value="LysM"/>
    <property type="match status" value="2"/>
</dbReference>
<feature type="domain" description="LysM" evidence="1">
    <location>
        <begin position="101"/>
        <end position="145"/>
    </location>
</feature>
<dbReference type="Pfam" id="PF01476">
    <property type="entry name" value="LysM"/>
    <property type="match status" value="2"/>
</dbReference>
<proteinExistence type="predicted"/>
<dbReference type="SMART" id="SM00257">
    <property type="entry name" value="LysM"/>
    <property type="match status" value="2"/>
</dbReference>
<accession>A0ABS7AUK9</accession>
<keyword evidence="3" id="KW-1185">Reference proteome</keyword>
<dbReference type="InterPro" id="IPR057370">
    <property type="entry name" value="ELLD"/>
</dbReference>
<organism evidence="2 3">
    <name type="scientific">Clostridium weizhouense</name>
    <dbReference type="NCBI Taxonomy" id="2859781"/>
    <lineage>
        <taxon>Bacteria</taxon>
        <taxon>Bacillati</taxon>
        <taxon>Bacillota</taxon>
        <taxon>Clostridia</taxon>
        <taxon>Eubacteriales</taxon>
        <taxon>Clostridiaceae</taxon>
        <taxon>Clostridium</taxon>
    </lineage>
</organism>
<protein>
    <submittedName>
        <fullName evidence="2">LysM peptidoglycan-binding domain-containing protein</fullName>
    </submittedName>
</protein>
<sequence>MNENNRTTGGKSGDQTGREICIRSYYNKPWNCILRYNDGGGNNNNTDGTTYTVKSGDVLSKIATRFGVSVAQLQKWNNISNPNLIYVGQVLKIKGDSSKVTTYTVKRGDVLSKIATRFGVSVAQLQKWNNISNPNLIYVGQVLKIYL</sequence>
<dbReference type="EMBL" id="JAHXPT010000015">
    <property type="protein sequence ID" value="MBW6411526.1"/>
    <property type="molecule type" value="Genomic_DNA"/>
</dbReference>
<dbReference type="Gene3D" id="3.10.350.10">
    <property type="entry name" value="LysM domain"/>
    <property type="match status" value="2"/>
</dbReference>
<feature type="domain" description="LysM" evidence="1">
    <location>
        <begin position="49"/>
        <end position="93"/>
    </location>
</feature>
<dbReference type="PROSITE" id="PS51782">
    <property type="entry name" value="LYSM"/>
    <property type="match status" value="2"/>
</dbReference>
<evidence type="ECO:0000259" key="1">
    <source>
        <dbReference type="PROSITE" id="PS51782"/>
    </source>
</evidence>